<proteinExistence type="inferred from homology"/>
<evidence type="ECO:0000256" key="2">
    <source>
        <dbReference type="ARBA" id="ARBA00023002"/>
    </source>
</evidence>
<dbReference type="Proteomes" id="UP000069632">
    <property type="component" value="Unassembled WGS sequence"/>
</dbReference>
<dbReference type="EC" id="1.3.1.-" evidence="4"/>
<name>A0A128EI01_9BACT</name>
<organism evidence="4 5">
    <name type="scientific">Campylobacter geochelonis</name>
    <dbReference type="NCBI Taxonomy" id="1780362"/>
    <lineage>
        <taxon>Bacteria</taxon>
        <taxon>Pseudomonadati</taxon>
        <taxon>Campylobacterota</taxon>
        <taxon>Epsilonproteobacteria</taxon>
        <taxon>Campylobacterales</taxon>
        <taxon>Campylobacteraceae</taxon>
        <taxon>Campylobacter</taxon>
    </lineage>
</organism>
<protein>
    <submittedName>
        <fullName evidence="4">Oxidoreductase</fullName>
        <ecNumber evidence="4">1.3.1.-</ecNumber>
    </submittedName>
</protein>
<dbReference type="PANTHER" id="PTHR44169:SF6">
    <property type="entry name" value="NADPH-DEPENDENT 1-ACYLDIHYDROXYACETONE PHOSPHATE REDUCTASE"/>
    <property type="match status" value="1"/>
</dbReference>
<dbReference type="InterPro" id="IPR002347">
    <property type="entry name" value="SDR_fam"/>
</dbReference>
<evidence type="ECO:0000313" key="4">
    <source>
        <dbReference type="EMBL" id="CZE47958.1"/>
    </source>
</evidence>
<dbReference type="PANTHER" id="PTHR44169">
    <property type="entry name" value="NADPH-DEPENDENT 1-ACYLDIHYDROXYACETONE PHOSPHATE REDUCTASE"/>
    <property type="match status" value="1"/>
</dbReference>
<evidence type="ECO:0000256" key="3">
    <source>
        <dbReference type="RuleBase" id="RU000363"/>
    </source>
</evidence>
<dbReference type="Pfam" id="PF00106">
    <property type="entry name" value="adh_short"/>
    <property type="match status" value="1"/>
</dbReference>
<dbReference type="RefSeq" id="WP_075540259.1">
    <property type="nucleotide sequence ID" value="NZ_CP053844.1"/>
</dbReference>
<dbReference type="OrthoDB" id="5354363at2"/>
<comment type="similarity">
    <text evidence="1 3">Belongs to the short-chain dehydrogenases/reductases (SDR) family.</text>
</comment>
<dbReference type="EMBL" id="FIZP01000005">
    <property type="protein sequence ID" value="CZE47958.1"/>
    <property type="molecule type" value="Genomic_DNA"/>
</dbReference>
<dbReference type="PROSITE" id="PS00061">
    <property type="entry name" value="ADH_SHORT"/>
    <property type="match status" value="1"/>
</dbReference>
<dbReference type="PRINTS" id="PR00081">
    <property type="entry name" value="GDHRDH"/>
</dbReference>
<keyword evidence="2 4" id="KW-0560">Oxidoreductase</keyword>
<dbReference type="SUPFAM" id="SSF51735">
    <property type="entry name" value="NAD(P)-binding Rossmann-fold domains"/>
    <property type="match status" value="1"/>
</dbReference>
<keyword evidence="5" id="KW-1185">Reference proteome</keyword>
<dbReference type="InterPro" id="IPR020904">
    <property type="entry name" value="Sc_DH/Rdtase_CS"/>
</dbReference>
<dbReference type="CDD" id="cd05374">
    <property type="entry name" value="17beta-HSD-like_SDR_c"/>
    <property type="match status" value="1"/>
</dbReference>
<gene>
    <name evidence="4" type="primary">actIII</name>
    <name evidence="4" type="ORF">ERS672216_01153</name>
</gene>
<evidence type="ECO:0000313" key="5">
    <source>
        <dbReference type="Proteomes" id="UP000069632"/>
    </source>
</evidence>
<dbReference type="InterPro" id="IPR036291">
    <property type="entry name" value="NAD(P)-bd_dom_sf"/>
</dbReference>
<reference evidence="4 5" key="1">
    <citation type="submission" date="2016-02" db="EMBL/GenBank/DDBJ databases">
        <authorList>
            <consortium name="Pathogen Informatics"/>
        </authorList>
    </citation>
    <scope>NUCLEOTIDE SEQUENCE [LARGE SCALE GENOMIC DNA]</scope>
    <source>
        <strain evidence="4 5">RC20</strain>
    </source>
</reference>
<dbReference type="PRINTS" id="PR00080">
    <property type="entry name" value="SDRFAMILY"/>
</dbReference>
<accession>A0A128EI01</accession>
<evidence type="ECO:0000256" key="1">
    <source>
        <dbReference type="ARBA" id="ARBA00006484"/>
    </source>
</evidence>
<dbReference type="AlphaFoldDB" id="A0A128EI01"/>
<sequence length="273" mass="30847">MKTILITGCSSGIGYVCAKELKKDGYNVLATARKAKDVARLKDEGLNAFQLDISNQESILSAVEWVKTQTDKIDFLFNNAGYAQPGAVEDLTMSLLRQQFDTNLFGAIFLTNQILKLMREQGSGRVIFNSSILGFVAMSYRGSYNASKFAMEGLVDTLRLELYNTNIKVALIQPGPITSDFRKNALAKFRENIDIHSSFHKEIYIKTLKRLESEEKTKFELSEFAVLKALKRAMEDKNVKARYQVTTPTVLMWYLKKLLPTKLFDRLAIKAGD</sequence>
<dbReference type="GO" id="GO:0016491">
    <property type="term" value="F:oxidoreductase activity"/>
    <property type="evidence" value="ECO:0007669"/>
    <property type="project" value="UniProtKB-KW"/>
</dbReference>
<dbReference type="Gene3D" id="3.40.50.720">
    <property type="entry name" value="NAD(P)-binding Rossmann-like Domain"/>
    <property type="match status" value="1"/>
</dbReference>